<dbReference type="InterPro" id="IPR027463">
    <property type="entry name" value="AcrB_DN_DC_subdom"/>
</dbReference>
<keyword evidence="1" id="KW-0812">Transmembrane</keyword>
<dbReference type="SUPFAM" id="SSF82714">
    <property type="entry name" value="Multidrug efflux transporter AcrB TolC docking domain, DN and DC subdomains"/>
    <property type="match status" value="1"/>
</dbReference>
<evidence type="ECO:0000256" key="1">
    <source>
        <dbReference type="SAM" id="Phobius"/>
    </source>
</evidence>
<dbReference type="GO" id="GO:0005886">
    <property type="term" value="C:plasma membrane"/>
    <property type="evidence" value="ECO:0007669"/>
    <property type="project" value="TreeGrafter"/>
</dbReference>
<proteinExistence type="predicted"/>
<dbReference type="SUPFAM" id="SSF82866">
    <property type="entry name" value="Multidrug efflux transporter AcrB transmembrane domain"/>
    <property type="match status" value="1"/>
</dbReference>
<gene>
    <name evidence="2" type="primary">acrB_3</name>
    <name evidence="2" type="ORF">NCTC12961_03059</name>
</gene>
<dbReference type="AlphaFoldDB" id="A0A2X4UN15"/>
<name>A0A2X4UN15_SERPL</name>
<keyword evidence="1" id="KW-0472">Membrane</keyword>
<accession>A0A2X4UN15</accession>
<feature type="transmembrane region" description="Helical" evidence="1">
    <location>
        <begin position="168"/>
        <end position="186"/>
    </location>
</feature>
<dbReference type="Gene3D" id="3.30.2090.10">
    <property type="entry name" value="Multidrug efflux transporter AcrB TolC docking domain, DN and DC subdomains"/>
    <property type="match status" value="1"/>
</dbReference>
<evidence type="ECO:0000313" key="2">
    <source>
        <dbReference type="EMBL" id="SQI40141.1"/>
    </source>
</evidence>
<dbReference type="Gene3D" id="3.30.70.1440">
    <property type="entry name" value="Multidrug efflux transporter AcrB pore domain"/>
    <property type="match status" value="1"/>
</dbReference>
<dbReference type="PANTHER" id="PTHR32063">
    <property type="match status" value="1"/>
</dbReference>
<feature type="transmembrane region" description="Helical" evidence="1">
    <location>
        <begin position="193"/>
        <end position="213"/>
    </location>
</feature>
<dbReference type="Proteomes" id="UP000248897">
    <property type="component" value="Chromosome 1"/>
</dbReference>
<protein>
    <submittedName>
        <fullName evidence="2">Acriflavine resistance protein B</fullName>
    </submittedName>
</protein>
<sequence>MRANTLPDTPQLQVDIDNDKLQALGLSASDVSSTLTSSFGSTYVNDFIDRNRVKKVYMQGDVEFRSKPEDLDKWFVRGSSTSTSSGTTTTSMTPFSAFASSRWIYGPENLSRYNGLSSFEITGEGAPGTSSGTAMDEMEKLAAKFSAGSSYSWSGLSYQERLTSGQAGSLYAIALLVVFLCLAALYESWSIPFAVMMVVPMGVVGSLLAVTLRGLENDIYFQVALLTIIGLSAKNAILIVEFAEEKYQHGETLIASAVEASRMRLRPF</sequence>
<dbReference type="Pfam" id="PF00873">
    <property type="entry name" value="ACR_tran"/>
    <property type="match status" value="1"/>
</dbReference>
<reference evidence="2 3" key="1">
    <citation type="submission" date="2018-06" db="EMBL/GenBank/DDBJ databases">
        <authorList>
            <consortium name="Pathogen Informatics"/>
            <person name="Doyle S."/>
        </authorList>
    </citation>
    <scope>NUCLEOTIDE SEQUENCE [LARGE SCALE GENOMIC DNA]</scope>
    <source>
        <strain evidence="2 3">NCTC12961</strain>
    </source>
</reference>
<dbReference type="GO" id="GO:0042910">
    <property type="term" value="F:xenobiotic transmembrane transporter activity"/>
    <property type="evidence" value="ECO:0007669"/>
    <property type="project" value="TreeGrafter"/>
</dbReference>
<dbReference type="InterPro" id="IPR001036">
    <property type="entry name" value="Acrflvin-R"/>
</dbReference>
<dbReference type="EMBL" id="LS483469">
    <property type="protein sequence ID" value="SQI40141.1"/>
    <property type="molecule type" value="Genomic_DNA"/>
</dbReference>
<keyword evidence="1" id="KW-1133">Transmembrane helix</keyword>
<evidence type="ECO:0000313" key="3">
    <source>
        <dbReference type="Proteomes" id="UP000248897"/>
    </source>
</evidence>
<dbReference type="PANTHER" id="PTHR32063:SF32">
    <property type="entry name" value="AMINOGLYCOSIDE EFFLUX PUMP-RELATED"/>
    <property type="match status" value="1"/>
</dbReference>
<organism evidence="2 3">
    <name type="scientific">Serratia plymuthica</name>
    <dbReference type="NCBI Taxonomy" id="82996"/>
    <lineage>
        <taxon>Bacteria</taxon>
        <taxon>Pseudomonadati</taxon>
        <taxon>Pseudomonadota</taxon>
        <taxon>Gammaproteobacteria</taxon>
        <taxon>Enterobacterales</taxon>
        <taxon>Yersiniaceae</taxon>
        <taxon>Serratia</taxon>
    </lineage>
</organism>
<feature type="transmembrane region" description="Helical" evidence="1">
    <location>
        <begin position="219"/>
        <end position="240"/>
    </location>
</feature>
<dbReference type="Gene3D" id="1.20.1640.10">
    <property type="entry name" value="Multidrug efflux transporter AcrB transmembrane domain"/>
    <property type="match status" value="1"/>
</dbReference>